<dbReference type="GO" id="GO:0016787">
    <property type="term" value="F:hydrolase activity"/>
    <property type="evidence" value="ECO:0007669"/>
    <property type="project" value="UniProtKB-KW"/>
</dbReference>
<dbReference type="InterPro" id="IPR052172">
    <property type="entry name" value="UxaA_altronate/galactarate_dh"/>
</dbReference>
<dbReference type="CDD" id="cd11613">
    <property type="entry name" value="SAF_AH_GD"/>
    <property type="match status" value="1"/>
</dbReference>
<dbReference type="GO" id="GO:0016829">
    <property type="term" value="F:lyase activity"/>
    <property type="evidence" value="ECO:0007669"/>
    <property type="project" value="UniProtKB-KW"/>
</dbReference>
<dbReference type="AlphaFoldDB" id="A0A8G0ZWH2"/>
<keyword evidence="4" id="KW-1185">Reference proteome</keyword>
<dbReference type="SMART" id="SM00858">
    <property type="entry name" value="SAF"/>
    <property type="match status" value="1"/>
</dbReference>
<feature type="domain" description="SAF" evidence="2">
    <location>
        <begin position="13"/>
        <end position="85"/>
    </location>
</feature>
<keyword evidence="1" id="KW-0456">Lyase</keyword>
<dbReference type="GO" id="GO:0019698">
    <property type="term" value="P:D-galacturonate catabolic process"/>
    <property type="evidence" value="ECO:0007669"/>
    <property type="project" value="TreeGrafter"/>
</dbReference>
<dbReference type="PANTHER" id="PTHR30536:SF5">
    <property type="entry name" value="ALTRONATE DEHYDRATASE"/>
    <property type="match status" value="1"/>
</dbReference>
<dbReference type="InterPro" id="IPR013974">
    <property type="entry name" value="SAF"/>
</dbReference>
<evidence type="ECO:0000313" key="4">
    <source>
        <dbReference type="Proteomes" id="UP000826300"/>
    </source>
</evidence>
<evidence type="ECO:0000259" key="2">
    <source>
        <dbReference type="SMART" id="SM00858"/>
    </source>
</evidence>
<name>A0A8G0ZWH2_9RHOB</name>
<evidence type="ECO:0000256" key="1">
    <source>
        <dbReference type="ARBA" id="ARBA00023239"/>
    </source>
</evidence>
<dbReference type="Pfam" id="PF08666">
    <property type="entry name" value="SAF"/>
    <property type="match status" value="1"/>
</dbReference>
<keyword evidence="3" id="KW-0378">Hydrolase</keyword>
<protein>
    <submittedName>
        <fullName evidence="3">UxaA family hydrolase</fullName>
    </submittedName>
</protein>
<dbReference type="Gene3D" id="2.30.130.110">
    <property type="match status" value="1"/>
</dbReference>
<gene>
    <name evidence="3" type="ORF">JO391_01000</name>
</gene>
<dbReference type="EMBL" id="CP069370">
    <property type="protein sequence ID" value="QYZ70146.1"/>
    <property type="molecule type" value="Genomic_DNA"/>
</dbReference>
<organism evidence="3 4">
    <name type="scientific">Neotabrizicola shimadae</name>
    <dbReference type="NCBI Taxonomy" id="2807096"/>
    <lineage>
        <taxon>Bacteria</taxon>
        <taxon>Pseudomonadati</taxon>
        <taxon>Pseudomonadota</taxon>
        <taxon>Alphaproteobacteria</taxon>
        <taxon>Rhodobacterales</taxon>
        <taxon>Paracoccaceae</taxon>
        <taxon>Neotabrizicola</taxon>
    </lineage>
</organism>
<dbReference type="PANTHER" id="PTHR30536">
    <property type="entry name" value="ALTRONATE/GALACTARATE DEHYDRATASE"/>
    <property type="match status" value="1"/>
</dbReference>
<reference evidence="3" key="1">
    <citation type="submission" date="2021-02" db="EMBL/GenBank/DDBJ databases">
        <title>Rhodobacter shimadae sp. nov., an aerobic anoxygenic phototrophic bacterium isolated from a hot spring.</title>
        <authorList>
            <person name="Muramatsu S."/>
            <person name="Haruta S."/>
            <person name="Hirose S."/>
            <person name="Hanada S."/>
        </authorList>
    </citation>
    <scope>NUCLEOTIDE SEQUENCE</scope>
    <source>
        <strain evidence="3">N10</strain>
    </source>
</reference>
<proteinExistence type="predicted"/>
<dbReference type="KEGG" id="nsm:JO391_01000"/>
<dbReference type="InterPro" id="IPR044144">
    <property type="entry name" value="SAF_UxaA/GarD"/>
</dbReference>
<evidence type="ECO:0000313" key="3">
    <source>
        <dbReference type="EMBL" id="QYZ70146.1"/>
    </source>
</evidence>
<accession>A0A8G0ZWH2</accession>
<dbReference type="RefSeq" id="WP_220662362.1">
    <property type="nucleotide sequence ID" value="NZ_CP069370.1"/>
</dbReference>
<sequence length="98" mass="10247">MPTDPRLLLLHPGDSVYVLRDQIAAGETVLVSGTAVAFAQPLGLGHKIARVAVAEGEPVIKYGAPIGRATRAIAPGDHVHLHNLASDYTPTYALEGKA</sequence>
<dbReference type="Proteomes" id="UP000826300">
    <property type="component" value="Chromosome"/>
</dbReference>